<accession>A0A511MX87</accession>
<evidence type="ECO:0000313" key="2">
    <source>
        <dbReference type="EMBL" id="GEM45199.1"/>
    </source>
</evidence>
<dbReference type="Proteomes" id="UP000321306">
    <property type="component" value="Unassembled WGS sequence"/>
</dbReference>
<feature type="chain" id="PRO_5022180831" description="Secreted protein" evidence="1">
    <location>
        <begin position="21"/>
        <end position="67"/>
    </location>
</feature>
<dbReference type="RefSeq" id="WP_146882600.1">
    <property type="nucleotide sequence ID" value="NZ_BJXB01000003.1"/>
</dbReference>
<reference evidence="2 3" key="1">
    <citation type="submission" date="2019-07" db="EMBL/GenBank/DDBJ databases">
        <title>Whole genome shotgun sequence of Deinococcus cellulosilyticus NBRC 106333.</title>
        <authorList>
            <person name="Hosoyama A."/>
            <person name="Uohara A."/>
            <person name="Ohji S."/>
            <person name="Ichikawa N."/>
        </authorList>
    </citation>
    <scope>NUCLEOTIDE SEQUENCE [LARGE SCALE GENOMIC DNA]</scope>
    <source>
        <strain evidence="2 3">NBRC 106333</strain>
    </source>
</reference>
<organism evidence="2 3">
    <name type="scientific">Deinococcus cellulosilyticus (strain DSM 18568 / NBRC 106333 / KACC 11606 / 5516J-15)</name>
    <dbReference type="NCBI Taxonomy" id="1223518"/>
    <lineage>
        <taxon>Bacteria</taxon>
        <taxon>Thermotogati</taxon>
        <taxon>Deinococcota</taxon>
        <taxon>Deinococci</taxon>
        <taxon>Deinococcales</taxon>
        <taxon>Deinococcaceae</taxon>
        <taxon>Deinococcus</taxon>
    </lineage>
</organism>
<feature type="signal peptide" evidence="1">
    <location>
        <begin position="1"/>
        <end position="20"/>
    </location>
</feature>
<name>A0A511MX87_DEIC1</name>
<gene>
    <name evidence="2" type="ORF">DC3_08340</name>
</gene>
<dbReference type="AlphaFoldDB" id="A0A511MX87"/>
<evidence type="ECO:0000313" key="3">
    <source>
        <dbReference type="Proteomes" id="UP000321306"/>
    </source>
</evidence>
<keyword evidence="3" id="KW-1185">Reference proteome</keyword>
<comment type="caution">
    <text evidence="2">The sequence shown here is derived from an EMBL/GenBank/DDBJ whole genome shotgun (WGS) entry which is preliminary data.</text>
</comment>
<dbReference type="EMBL" id="BJXB01000003">
    <property type="protein sequence ID" value="GEM45199.1"/>
    <property type="molecule type" value="Genomic_DNA"/>
</dbReference>
<evidence type="ECO:0008006" key="4">
    <source>
        <dbReference type="Google" id="ProtNLM"/>
    </source>
</evidence>
<keyword evidence="1" id="KW-0732">Signal</keyword>
<protein>
    <recommendedName>
        <fullName evidence="4">Secreted protein</fullName>
    </recommendedName>
</protein>
<sequence length="67" mass="7201">MKKTLLTILFLLSPLSWSSAAPTCPPPDQCLASSGSPCACEDPEPEPQPCVPDPKGRWFCLDPISET</sequence>
<evidence type="ECO:0000256" key="1">
    <source>
        <dbReference type="SAM" id="SignalP"/>
    </source>
</evidence>
<proteinExistence type="predicted"/>